<reference evidence="1" key="1">
    <citation type="submission" date="2016-01" db="EMBL/GenBank/DDBJ databases">
        <title>Reference transcriptome for the parasite Schistocephalus solidus: insights into the molecular evolution of parasitism.</title>
        <authorList>
            <person name="Hebert F.O."/>
            <person name="Grambauer S."/>
            <person name="Barber I."/>
            <person name="Landry C.R."/>
            <person name="Aubin-Horth N."/>
        </authorList>
    </citation>
    <scope>NUCLEOTIDE SEQUENCE</scope>
</reference>
<dbReference type="AlphaFoldDB" id="A0A0X3NTC9"/>
<sequence>SLRGAPNFTLRELYFFNVQRGKVLFRAPLVDLLTTRQRFGTGNYASKIRIADRRSKRIRQACKCNRCLSSAVYVPQEIGHNLTALIIRLDEGCKNFPLKHAGICHTHEKSPLSQQGRNAQ</sequence>
<keyword evidence="1" id="KW-0548">Nucleotidyltransferase</keyword>
<accession>A0A0X3NTC9</accession>
<keyword evidence="1" id="KW-0808">Transferase</keyword>
<dbReference type="GO" id="GO:0016779">
    <property type="term" value="F:nucleotidyltransferase activity"/>
    <property type="evidence" value="ECO:0007669"/>
    <property type="project" value="UniProtKB-KW"/>
</dbReference>
<name>A0A0X3NTC9_SCHSO</name>
<dbReference type="EMBL" id="GEEE01020632">
    <property type="protein sequence ID" value="JAP42593.1"/>
    <property type="molecule type" value="Transcribed_RNA"/>
</dbReference>
<organism evidence="1">
    <name type="scientific">Schistocephalus solidus</name>
    <name type="common">Tapeworm</name>
    <dbReference type="NCBI Taxonomy" id="70667"/>
    <lineage>
        <taxon>Eukaryota</taxon>
        <taxon>Metazoa</taxon>
        <taxon>Spiralia</taxon>
        <taxon>Lophotrochozoa</taxon>
        <taxon>Platyhelminthes</taxon>
        <taxon>Cestoda</taxon>
        <taxon>Eucestoda</taxon>
        <taxon>Diphyllobothriidea</taxon>
        <taxon>Diphyllobothriidae</taxon>
        <taxon>Schistocephalus</taxon>
    </lineage>
</organism>
<proteinExistence type="predicted"/>
<gene>
    <name evidence="1" type="primary">COAD1</name>
    <name evidence="1" type="ORF">TR97811</name>
</gene>
<evidence type="ECO:0000313" key="1">
    <source>
        <dbReference type="EMBL" id="JAP42593.1"/>
    </source>
</evidence>
<protein>
    <submittedName>
        <fullName evidence="1">Phosphopantetheine adenylyltransferase 1</fullName>
    </submittedName>
</protein>
<feature type="non-terminal residue" evidence="1">
    <location>
        <position position="1"/>
    </location>
</feature>